<evidence type="ECO:0000256" key="2">
    <source>
        <dbReference type="SAM" id="Phobius"/>
    </source>
</evidence>
<feature type="region of interest" description="Disordered" evidence="1">
    <location>
        <begin position="857"/>
        <end position="882"/>
    </location>
</feature>
<accession>A0AAV9G5G1</accession>
<keyword evidence="2" id="KW-0812">Transmembrane</keyword>
<organism evidence="3 4">
    <name type="scientific">Podospora aff. communis PSN243</name>
    <dbReference type="NCBI Taxonomy" id="3040156"/>
    <lineage>
        <taxon>Eukaryota</taxon>
        <taxon>Fungi</taxon>
        <taxon>Dikarya</taxon>
        <taxon>Ascomycota</taxon>
        <taxon>Pezizomycotina</taxon>
        <taxon>Sordariomycetes</taxon>
        <taxon>Sordariomycetidae</taxon>
        <taxon>Sordariales</taxon>
        <taxon>Podosporaceae</taxon>
        <taxon>Podospora</taxon>
    </lineage>
</organism>
<evidence type="ECO:0000313" key="3">
    <source>
        <dbReference type="EMBL" id="KAK4443355.1"/>
    </source>
</evidence>
<dbReference type="Proteomes" id="UP001321760">
    <property type="component" value="Unassembled WGS sequence"/>
</dbReference>
<feature type="transmembrane region" description="Helical" evidence="2">
    <location>
        <begin position="50"/>
        <end position="71"/>
    </location>
</feature>
<reference evidence="3" key="2">
    <citation type="submission" date="2023-05" db="EMBL/GenBank/DDBJ databases">
        <authorList>
            <consortium name="Lawrence Berkeley National Laboratory"/>
            <person name="Steindorff A."/>
            <person name="Hensen N."/>
            <person name="Bonometti L."/>
            <person name="Westerberg I."/>
            <person name="Brannstrom I.O."/>
            <person name="Guillou S."/>
            <person name="Cros-Aarteil S."/>
            <person name="Calhoun S."/>
            <person name="Haridas S."/>
            <person name="Kuo A."/>
            <person name="Mondo S."/>
            <person name="Pangilinan J."/>
            <person name="Riley R."/>
            <person name="Labutti K."/>
            <person name="Andreopoulos B."/>
            <person name="Lipzen A."/>
            <person name="Chen C."/>
            <person name="Yanf M."/>
            <person name="Daum C."/>
            <person name="Ng V."/>
            <person name="Clum A."/>
            <person name="Ohm R."/>
            <person name="Martin F."/>
            <person name="Silar P."/>
            <person name="Natvig D."/>
            <person name="Lalanne C."/>
            <person name="Gautier V."/>
            <person name="Ament-Velasquez S.L."/>
            <person name="Kruys A."/>
            <person name="Hutchinson M.I."/>
            <person name="Powell A.J."/>
            <person name="Barry K."/>
            <person name="Miller A.N."/>
            <person name="Grigoriev I.V."/>
            <person name="Debuchy R."/>
            <person name="Gladieux P."/>
            <person name="Thoren M.H."/>
            <person name="Johannesson H."/>
        </authorList>
    </citation>
    <scope>NUCLEOTIDE SEQUENCE</scope>
    <source>
        <strain evidence="3">PSN243</strain>
    </source>
</reference>
<proteinExistence type="predicted"/>
<reference evidence="3" key="1">
    <citation type="journal article" date="2023" name="Mol. Phylogenet. Evol.">
        <title>Genome-scale phylogeny and comparative genomics of the fungal order Sordariales.</title>
        <authorList>
            <person name="Hensen N."/>
            <person name="Bonometti L."/>
            <person name="Westerberg I."/>
            <person name="Brannstrom I.O."/>
            <person name="Guillou S."/>
            <person name="Cros-Aarteil S."/>
            <person name="Calhoun S."/>
            <person name="Haridas S."/>
            <person name="Kuo A."/>
            <person name="Mondo S."/>
            <person name="Pangilinan J."/>
            <person name="Riley R."/>
            <person name="LaButti K."/>
            <person name="Andreopoulos B."/>
            <person name="Lipzen A."/>
            <person name="Chen C."/>
            <person name="Yan M."/>
            <person name="Daum C."/>
            <person name="Ng V."/>
            <person name="Clum A."/>
            <person name="Steindorff A."/>
            <person name="Ohm R.A."/>
            <person name="Martin F."/>
            <person name="Silar P."/>
            <person name="Natvig D.O."/>
            <person name="Lalanne C."/>
            <person name="Gautier V."/>
            <person name="Ament-Velasquez S.L."/>
            <person name="Kruys A."/>
            <person name="Hutchinson M.I."/>
            <person name="Powell A.J."/>
            <person name="Barry K."/>
            <person name="Miller A.N."/>
            <person name="Grigoriev I.V."/>
            <person name="Debuchy R."/>
            <person name="Gladieux P."/>
            <person name="Hiltunen Thoren M."/>
            <person name="Johannesson H."/>
        </authorList>
    </citation>
    <scope>NUCLEOTIDE SEQUENCE</scope>
    <source>
        <strain evidence="3">PSN243</strain>
    </source>
</reference>
<dbReference type="EMBL" id="MU865994">
    <property type="protein sequence ID" value="KAK4443355.1"/>
    <property type="molecule type" value="Genomic_DNA"/>
</dbReference>
<comment type="caution">
    <text evidence="3">The sequence shown here is derived from an EMBL/GenBank/DDBJ whole genome shotgun (WGS) entry which is preliminary data.</text>
</comment>
<dbReference type="AlphaFoldDB" id="A0AAV9G5G1"/>
<keyword evidence="2" id="KW-1133">Transmembrane helix</keyword>
<name>A0AAV9G5G1_9PEZI</name>
<evidence type="ECO:0000313" key="4">
    <source>
        <dbReference type="Proteomes" id="UP001321760"/>
    </source>
</evidence>
<protein>
    <submittedName>
        <fullName evidence="3">Uncharacterized protein</fullName>
    </submittedName>
</protein>
<sequence length="882" mass="97640">MANVTDADAEFGGDELSNNLFSDLAPLLTLFGEQVTKQFLSMSMGWADNVLLGMGPLGVITIIVSAIRVGGVRQLKALVGRARESRSTAELELLSSTSPDVCELWSGKEVVRTLGSPAGMKTMIIARSDDGTMQALNLGNAFKAGLLTSRGLDGRGPDWKRKLEQLLEELSEAAPNLALNVKNATAPSREVWLWASVGVILQGLAIVIPGFFTHRWGWEKGGLPVPHYGYPCFLVGTLLLILGVVSCGRVVEGITTEHYFHGKKGPQLQGPEGNLSIEHIVRLQHSCTASDQHFSSFAIYNSKDNLEVRVSQLNKPGEQSYSTLAAAATLISVAGFIIQFIGLRALHWSATVIQLGVTLIMTGIRAYMRRSLATNPIALPLLERHESAALTMRLLQDRDMSAQLIPPAPALKDSPNSPLALCWQWLFTQRSQHELPVENTDDRPPVCIWEVPTLRHSSRYSFHIPEERQNRAPRAGGGLETLQQYRRVYADMLLAPLELAHPLSTEIPVEDLGNEPALCSQIQALGSPHGHEVIALSHKLAMAIEMLVIRFQESRDVEFKISARMEEPSFFQWRIPVVSQTLWKNRQMATVQIGVKKEFNDREIPEPAAWRVESREMLKGVLSLWMCTLAQRTDLLDGRPDLRPQLGLARPPNEDVDWSTPRVWLRVVGHTLDDAGKERLYSNHGSWEDRALLGRYLSQSISTTPSHLGVLGYNKERGNNGSFYYEGTGKDLPIFGACLSCLSSCARETTFREWGWDHYVVMRHQTGLAMQCAQEILSIFILTIASEVQRVGGKTVRRRPQATPDETRTWGTMENSVFRELAQTILDADMAHDIDDAYTLVIPAFAHYNLLPTEPTAPGTVADADDENEMADDEGVVGLAAK</sequence>
<feature type="transmembrane region" description="Helical" evidence="2">
    <location>
        <begin position="321"/>
        <end position="342"/>
    </location>
</feature>
<feature type="transmembrane region" description="Helical" evidence="2">
    <location>
        <begin position="228"/>
        <end position="251"/>
    </location>
</feature>
<keyword evidence="4" id="KW-1185">Reference proteome</keyword>
<feature type="transmembrane region" description="Helical" evidence="2">
    <location>
        <begin position="191"/>
        <end position="212"/>
    </location>
</feature>
<gene>
    <name evidence="3" type="ORF">QBC34DRAFT_362061</name>
</gene>
<feature type="compositionally biased region" description="Acidic residues" evidence="1">
    <location>
        <begin position="863"/>
        <end position="875"/>
    </location>
</feature>
<evidence type="ECO:0000256" key="1">
    <source>
        <dbReference type="SAM" id="MobiDB-lite"/>
    </source>
</evidence>
<keyword evidence="2" id="KW-0472">Membrane</keyword>